<organism evidence="1 2">
    <name type="scientific">Rosa chinensis</name>
    <name type="common">China rose</name>
    <dbReference type="NCBI Taxonomy" id="74649"/>
    <lineage>
        <taxon>Eukaryota</taxon>
        <taxon>Viridiplantae</taxon>
        <taxon>Streptophyta</taxon>
        <taxon>Embryophyta</taxon>
        <taxon>Tracheophyta</taxon>
        <taxon>Spermatophyta</taxon>
        <taxon>Magnoliopsida</taxon>
        <taxon>eudicotyledons</taxon>
        <taxon>Gunneridae</taxon>
        <taxon>Pentapetalae</taxon>
        <taxon>rosids</taxon>
        <taxon>fabids</taxon>
        <taxon>Rosales</taxon>
        <taxon>Rosaceae</taxon>
        <taxon>Rosoideae</taxon>
        <taxon>Rosoideae incertae sedis</taxon>
        <taxon>Rosa</taxon>
    </lineage>
</organism>
<dbReference type="GO" id="GO:0003676">
    <property type="term" value="F:nucleic acid binding"/>
    <property type="evidence" value="ECO:0007669"/>
    <property type="project" value="InterPro"/>
</dbReference>
<evidence type="ECO:0000313" key="2">
    <source>
        <dbReference type="Proteomes" id="UP000238479"/>
    </source>
</evidence>
<dbReference type="Gramene" id="PRQ32249">
    <property type="protein sequence ID" value="PRQ32249"/>
    <property type="gene ID" value="RchiOBHm_Chr5g0044281"/>
</dbReference>
<name>A0A2P6QDK7_ROSCH</name>
<dbReference type="SUPFAM" id="SSF54928">
    <property type="entry name" value="RNA-binding domain, RBD"/>
    <property type="match status" value="1"/>
</dbReference>
<sequence length="67" mass="7526">MYSTIHLCFQVLLDQGSKMHRGIGFITFENADSVENLMADTHELGGSNVVVDRATPKARYSITDLYF</sequence>
<proteinExistence type="predicted"/>
<evidence type="ECO:0000313" key="1">
    <source>
        <dbReference type="EMBL" id="PRQ32249.1"/>
    </source>
</evidence>
<keyword evidence="2" id="KW-1185">Reference proteome</keyword>
<dbReference type="InterPro" id="IPR012677">
    <property type="entry name" value="Nucleotide-bd_a/b_plait_sf"/>
</dbReference>
<gene>
    <name evidence="1" type="ORF">RchiOBHm_Chr5g0044281</name>
</gene>
<dbReference type="InterPro" id="IPR035979">
    <property type="entry name" value="RBD_domain_sf"/>
</dbReference>
<accession>A0A2P6QDK7</accession>
<protein>
    <submittedName>
        <fullName evidence="1">Putative nucleotide-binding alpha-beta plait domain-containing protein</fullName>
    </submittedName>
</protein>
<dbReference type="AlphaFoldDB" id="A0A2P6QDK7"/>
<dbReference type="STRING" id="74649.A0A2P6QDK7"/>
<reference evidence="1 2" key="1">
    <citation type="journal article" date="2018" name="Nat. Genet.">
        <title>The Rosa genome provides new insights in the design of modern roses.</title>
        <authorList>
            <person name="Bendahmane M."/>
        </authorList>
    </citation>
    <scope>NUCLEOTIDE SEQUENCE [LARGE SCALE GENOMIC DNA]</scope>
    <source>
        <strain evidence="2">cv. Old Blush</strain>
    </source>
</reference>
<comment type="caution">
    <text evidence="1">The sequence shown here is derived from an EMBL/GenBank/DDBJ whole genome shotgun (WGS) entry which is preliminary data.</text>
</comment>
<dbReference type="EMBL" id="PDCK01000043">
    <property type="protein sequence ID" value="PRQ32249.1"/>
    <property type="molecule type" value="Genomic_DNA"/>
</dbReference>
<dbReference type="Gene3D" id="3.30.70.330">
    <property type="match status" value="1"/>
</dbReference>
<dbReference type="Proteomes" id="UP000238479">
    <property type="component" value="Chromosome 5"/>
</dbReference>